<dbReference type="eggNOG" id="ENOG502SQQ1">
    <property type="taxonomic scope" value="Eukaryota"/>
</dbReference>
<evidence type="ECO:0000256" key="1">
    <source>
        <dbReference type="ARBA" id="ARBA00006974"/>
    </source>
</evidence>
<dbReference type="PANTHER" id="PTHR31374">
    <property type="entry name" value="AUXIN-INDUCED PROTEIN-LIKE-RELATED"/>
    <property type="match status" value="1"/>
</dbReference>
<feature type="region of interest" description="Disordered" evidence="2">
    <location>
        <begin position="34"/>
        <end position="53"/>
    </location>
</feature>
<dbReference type="AlphaFoldDB" id="A0A1S2XU50"/>
<gene>
    <name evidence="4" type="primary">LOC101507055</name>
</gene>
<dbReference type="STRING" id="3827.A0A1S2XU50"/>
<dbReference type="RefSeq" id="XP_004494008.1">
    <property type="nucleotide sequence ID" value="XM_004493951.3"/>
</dbReference>
<dbReference type="GO" id="GO:0009733">
    <property type="term" value="P:response to auxin"/>
    <property type="evidence" value="ECO:0007669"/>
    <property type="project" value="InterPro"/>
</dbReference>
<feature type="compositionally biased region" description="Low complexity" evidence="2">
    <location>
        <begin position="34"/>
        <end position="48"/>
    </location>
</feature>
<comment type="similarity">
    <text evidence="1">Belongs to the ARG7 family.</text>
</comment>
<evidence type="ECO:0000313" key="4">
    <source>
        <dbReference type="RefSeq" id="XP_004494008.1"/>
    </source>
</evidence>
<dbReference type="Proteomes" id="UP000087171">
    <property type="component" value="Chromosome Ca3"/>
</dbReference>
<evidence type="ECO:0000256" key="2">
    <source>
        <dbReference type="SAM" id="MobiDB-lite"/>
    </source>
</evidence>
<name>A0A1S2XU50_CICAR</name>
<dbReference type="KEGG" id="cam:101507055"/>
<dbReference type="Pfam" id="PF02519">
    <property type="entry name" value="Auxin_inducible"/>
    <property type="match status" value="1"/>
</dbReference>
<reference evidence="4" key="2">
    <citation type="submission" date="2025-08" db="UniProtKB">
        <authorList>
            <consortium name="RefSeq"/>
        </authorList>
    </citation>
    <scope>IDENTIFICATION</scope>
    <source>
        <tissue evidence="4">Etiolated seedlings</tissue>
    </source>
</reference>
<organism evidence="3 4">
    <name type="scientific">Cicer arietinum</name>
    <name type="common">Chickpea</name>
    <name type="synonym">Garbanzo</name>
    <dbReference type="NCBI Taxonomy" id="3827"/>
    <lineage>
        <taxon>Eukaryota</taxon>
        <taxon>Viridiplantae</taxon>
        <taxon>Streptophyta</taxon>
        <taxon>Embryophyta</taxon>
        <taxon>Tracheophyta</taxon>
        <taxon>Spermatophyta</taxon>
        <taxon>Magnoliopsida</taxon>
        <taxon>eudicotyledons</taxon>
        <taxon>Gunneridae</taxon>
        <taxon>Pentapetalae</taxon>
        <taxon>rosids</taxon>
        <taxon>fabids</taxon>
        <taxon>Fabales</taxon>
        <taxon>Fabaceae</taxon>
        <taxon>Papilionoideae</taxon>
        <taxon>50 kb inversion clade</taxon>
        <taxon>NPAAA clade</taxon>
        <taxon>Hologalegina</taxon>
        <taxon>IRL clade</taxon>
        <taxon>Cicereae</taxon>
        <taxon>Cicer</taxon>
    </lineage>
</organism>
<dbReference type="GeneID" id="101507055"/>
<evidence type="ECO:0000313" key="3">
    <source>
        <dbReference type="Proteomes" id="UP000087171"/>
    </source>
</evidence>
<dbReference type="PANTHER" id="PTHR31374:SF153">
    <property type="entry name" value="AUXIN-RESPONSIVE PROTEIN SAUR36-LIKE"/>
    <property type="match status" value="1"/>
</dbReference>
<keyword evidence="3" id="KW-1185">Reference proteome</keyword>
<dbReference type="InterPro" id="IPR003676">
    <property type="entry name" value="SAUR_fam"/>
</dbReference>
<reference evidence="3" key="1">
    <citation type="journal article" date="2013" name="Nat. Biotechnol.">
        <title>Draft genome sequence of chickpea (Cicer arietinum) provides a resource for trait improvement.</title>
        <authorList>
            <person name="Varshney R.K."/>
            <person name="Song C."/>
            <person name="Saxena R.K."/>
            <person name="Azam S."/>
            <person name="Yu S."/>
            <person name="Sharpe A.G."/>
            <person name="Cannon S."/>
            <person name="Baek J."/>
            <person name="Rosen B.D."/>
            <person name="Tar'an B."/>
            <person name="Millan T."/>
            <person name="Zhang X."/>
            <person name="Ramsay L.D."/>
            <person name="Iwata A."/>
            <person name="Wang Y."/>
            <person name="Nelson W."/>
            <person name="Farmer A.D."/>
            <person name="Gaur P.M."/>
            <person name="Soderlund C."/>
            <person name="Penmetsa R.V."/>
            <person name="Xu C."/>
            <person name="Bharti A.K."/>
            <person name="He W."/>
            <person name="Winter P."/>
            <person name="Zhao S."/>
            <person name="Hane J.K."/>
            <person name="Carrasquilla-Garcia N."/>
            <person name="Condie J.A."/>
            <person name="Upadhyaya H.D."/>
            <person name="Luo M.C."/>
            <person name="Thudi M."/>
            <person name="Gowda C.L."/>
            <person name="Singh N.P."/>
            <person name="Lichtenzveig J."/>
            <person name="Gali K.K."/>
            <person name="Rubio J."/>
            <person name="Nadarajan N."/>
            <person name="Dolezel J."/>
            <person name="Bansal K.C."/>
            <person name="Xu X."/>
            <person name="Edwards D."/>
            <person name="Zhang G."/>
            <person name="Kahl G."/>
            <person name="Gil J."/>
            <person name="Singh K.B."/>
            <person name="Datta S.K."/>
            <person name="Jackson S.A."/>
            <person name="Wang J."/>
            <person name="Cook D.R."/>
        </authorList>
    </citation>
    <scope>NUCLEOTIDE SEQUENCE [LARGE SCALE GENOMIC DNA]</scope>
    <source>
        <strain evidence="3">cv. CDC Frontier</strain>
    </source>
</reference>
<proteinExistence type="inferred from homology"/>
<protein>
    <submittedName>
        <fullName evidence="4">Auxin-induced protein X10A-like</fullName>
    </submittedName>
</protein>
<accession>A0A1S2XU50</accession>
<dbReference type="OrthoDB" id="1930622at2759"/>
<dbReference type="PaxDb" id="3827-XP_004494008.1"/>
<sequence length="132" mass="14649">MGKSNSSNSKGFWKGGFGIVLPMMRKLLNKTILSSPSSSSLSASSSHYSSRKGVKRGHFVVIATQGWKPERFYIELGYLDDPEFVKLLKQAEEEFGFSQVGALAIPCEPDELKRIIGRKKHINNNKGINITC</sequence>